<feature type="domain" description="Phosphoesterase HXTX" evidence="3">
    <location>
        <begin position="48"/>
        <end position="115"/>
    </location>
</feature>
<dbReference type="InterPro" id="IPR004175">
    <property type="entry name" value="RNA_CPDase"/>
</dbReference>
<keyword evidence="1" id="KW-0378">Hydrolase</keyword>
<dbReference type="SUPFAM" id="SSF55144">
    <property type="entry name" value="LigT-like"/>
    <property type="match status" value="2"/>
</dbReference>
<feature type="compositionally biased region" description="Basic and acidic residues" evidence="2">
    <location>
        <begin position="191"/>
        <end position="206"/>
    </location>
</feature>
<accession>A0AAV9IIR8</accession>
<dbReference type="PANTHER" id="PTHR35561:SF1">
    <property type="entry name" value="RNA 2',3'-CYCLIC PHOSPHODIESTERASE"/>
    <property type="match status" value="1"/>
</dbReference>
<organism evidence="4 5">
    <name type="scientific">Galdieria yellowstonensis</name>
    <dbReference type="NCBI Taxonomy" id="3028027"/>
    <lineage>
        <taxon>Eukaryota</taxon>
        <taxon>Rhodophyta</taxon>
        <taxon>Bangiophyceae</taxon>
        <taxon>Galdieriales</taxon>
        <taxon>Galdieriaceae</taxon>
        <taxon>Galdieria</taxon>
    </lineage>
</organism>
<dbReference type="HAMAP" id="MF_01940">
    <property type="entry name" value="RNA_CPDase"/>
    <property type="match status" value="1"/>
</dbReference>
<sequence length="279" mass="31632">MDMSDMGSARVFVGLKPPQTVSQLIVRYQKELQEAIAERGPGIYLPQGSRSSFVRWTAEDSLHLTLHFIGAVSRQLLDSFQSRFRAKVSELKPFKVSLGLPGFLPHNRRNMRVVYLSVLDSQGNLDYLASLIRSCVSEQLGIDSKSICTYSGSSASSDSELKESRVFPRDFDQSAASKAKEKLVDAFSENPRGKRDSKNLSKRKNDPFLPHITLGRLERSAKREDRDHLASLISKASMLNVSSLYHSDIVEWEVNSFIFYESVQENGRSRYEVLEEFHF</sequence>
<feature type="region of interest" description="Disordered" evidence="2">
    <location>
        <begin position="188"/>
        <end position="207"/>
    </location>
</feature>
<evidence type="ECO:0000256" key="1">
    <source>
        <dbReference type="ARBA" id="ARBA00022801"/>
    </source>
</evidence>
<protein>
    <recommendedName>
        <fullName evidence="3">Phosphoesterase HXTX domain-containing protein</fullName>
    </recommendedName>
</protein>
<dbReference type="Proteomes" id="UP001300502">
    <property type="component" value="Unassembled WGS sequence"/>
</dbReference>
<dbReference type="GO" id="GO:0008664">
    <property type="term" value="F:RNA 2',3'-cyclic 3'-phosphodiesterase activity"/>
    <property type="evidence" value="ECO:0007669"/>
    <property type="project" value="InterPro"/>
</dbReference>
<evidence type="ECO:0000313" key="4">
    <source>
        <dbReference type="EMBL" id="KAK4527106.1"/>
    </source>
</evidence>
<name>A0AAV9IIR8_9RHOD</name>
<dbReference type="InterPro" id="IPR014051">
    <property type="entry name" value="Phosphoesterase_HXTX"/>
</dbReference>
<evidence type="ECO:0000259" key="3">
    <source>
        <dbReference type="Pfam" id="PF02834"/>
    </source>
</evidence>
<dbReference type="Gene3D" id="3.90.1140.10">
    <property type="entry name" value="Cyclic phosphodiesterase"/>
    <property type="match status" value="2"/>
</dbReference>
<proteinExistence type="inferred from homology"/>
<comment type="caution">
    <text evidence="4">The sequence shown here is derived from an EMBL/GenBank/DDBJ whole genome shotgun (WGS) entry which is preliminary data.</text>
</comment>
<dbReference type="AlphaFoldDB" id="A0AAV9IIR8"/>
<evidence type="ECO:0000256" key="2">
    <source>
        <dbReference type="SAM" id="MobiDB-lite"/>
    </source>
</evidence>
<dbReference type="EMBL" id="JANCYU010000048">
    <property type="protein sequence ID" value="KAK4527106.1"/>
    <property type="molecule type" value="Genomic_DNA"/>
</dbReference>
<dbReference type="Pfam" id="PF02834">
    <property type="entry name" value="LigT_PEase"/>
    <property type="match status" value="1"/>
</dbReference>
<dbReference type="PANTHER" id="PTHR35561">
    <property type="entry name" value="RNA 2',3'-CYCLIC PHOSPHODIESTERASE"/>
    <property type="match status" value="1"/>
</dbReference>
<dbReference type="GO" id="GO:0004113">
    <property type="term" value="F:2',3'-cyclic-nucleotide 3'-phosphodiesterase activity"/>
    <property type="evidence" value="ECO:0007669"/>
    <property type="project" value="InterPro"/>
</dbReference>
<dbReference type="InterPro" id="IPR009097">
    <property type="entry name" value="Cyclic_Pdiesterase"/>
</dbReference>
<keyword evidence="5" id="KW-1185">Reference proteome</keyword>
<gene>
    <name evidence="4" type="ORF">GAYE_SCF35G5028</name>
</gene>
<evidence type="ECO:0000313" key="5">
    <source>
        <dbReference type="Proteomes" id="UP001300502"/>
    </source>
</evidence>
<reference evidence="4 5" key="1">
    <citation type="submission" date="2022-07" db="EMBL/GenBank/DDBJ databases">
        <title>Genome-wide signatures of adaptation to extreme environments.</title>
        <authorList>
            <person name="Cho C.H."/>
            <person name="Yoon H.S."/>
        </authorList>
    </citation>
    <scope>NUCLEOTIDE SEQUENCE [LARGE SCALE GENOMIC DNA]</scope>
    <source>
        <strain evidence="4 5">108.79 E11</strain>
    </source>
</reference>